<reference evidence="4" key="1">
    <citation type="journal article" date="2019" name="Beilstein J. Org. Chem.">
        <title>Nanangenines: drimane sesquiterpenoids as the dominant metabolite cohort of a novel Australian fungus, Aspergillus nanangensis.</title>
        <authorList>
            <person name="Lacey H.J."/>
            <person name="Gilchrist C.L.M."/>
            <person name="Crombie A."/>
            <person name="Kalaitzis J.A."/>
            <person name="Vuong D."/>
            <person name="Rutledge P.J."/>
            <person name="Turner P."/>
            <person name="Pitt J.I."/>
            <person name="Lacey E."/>
            <person name="Chooi Y.H."/>
            <person name="Piggott A.M."/>
        </authorList>
    </citation>
    <scope>NUCLEOTIDE SEQUENCE</scope>
    <source>
        <strain evidence="4">MST-FP2251</strain>
    </source>
</reference>
<feature type="compositionally biased region" description="Polar residues" evidence="1">
    <location>
        <begin position="19"/>
        <end position="33"/>
    </location>
</feature>
<evidence type="ECO:0000313" key="4">
    <source>
        <dbReference type="EMBL" id="KAF9889563.1"/>
    </source>
</evidence>
<evidence type="ECO:0000256" key="2">
    <source>
        <dbReference type="SAM" id="SignalP"/>
    </source>
</evidence>
<dbReference type="InterPro" id="IPR025442">
    <property type="entry name" value="DUF4185"/>
</dbReference>
<sequence>MHSLVAASLLGLASASSVRRQSPPDNTQPTGKNPVSVGRTNFLGEQHSNNSCTHRDLGFTGLFAGDWYGLYGDTLYCAGGVTDPDQDTGGFNGMVRDALARLTDDPLTIEWAALNSDTPIAHPTQFVPYNEAWGETSSTGFGGTSLCQIDDHTAIVFYLINNNDAGLGGAGVAKVELQNGNPVVTKRMGDEGYWWDSTNTPRYGDVAAYVDVNSEYIYAWGGAPTTVTDTIGSQYVYQLRVRAADALDLTKYEYWWGRGQGWKVGQPLTEFTPETAVMWGVGQGSTYYSPYYETYMYVHFNGGDVAIRTAPAPEGPWTDDVSLYTPQPYPGGMVYAPGVHPYTDSTGETMTISYTNNNHIQVIKATFNSK</sequence>
<evidence type="ECO:0000313" key="5">
    <source>
        <dbReference type="Proteomes" id="UP001194746"/>
    </source>
</evidence>
<keyword evidence="2" id="KW-0732">Signal</keyword>
<evidence type="ECO:0000256" key="1">
    <source>
        <dbReference type="SAM" id="MobiDB-lite"/>
    </source>
</evidence>
<dbReference type="EMBL" id="VCAU01000035">
    <property type="protein sequence ID" value="KAF9889563.1"/>
    <property type="molecule type" value="Genomic_DNA"/>
</dbReference>
<comment type="caution">
    <text evidence="4">The sequence shown here is derived from an EMBL/GenBank/DDBJ whole genome shotgun (WGS) entry which is preliminary data.</text>
</comment>
<feature type="signal peptide" evidence="2">
    <location>
        <begin position="1"/>
        <end position="15"/>
    </location>
</feature>
<organism evidence="4 5">
    <name type="scientific">Aspergillus nanangensis</name>
    <dbReference type="NCBI Taxonomy" id="2582783"/>
    <lineage>
        <taxon>Eukaryota</taxon>
        <taxon>Fungi</taxon>
        <taxon>Dikarya</taxon>
        <taxon>Ascomycota</taxon>
        <taxon>Pezizomycotina</taxon>
        <taxon>Eurotiomycetes</taxon>
        <taxon>Eurotiomycetidae</taxon>
        <taxon>Eurotiales</taxon>
        <taxon>Aspergillaceae</taxon>
        <taxon>Aspergillus</taxon>
        <taxon>Aspergillus subgen. Circumdati</taxon>
    </lineage>
</organism>
<gene>
    <name evidence="4" type="ORF">FE257_007273</name>
</gene>
<protein>
    <recommendedName>
        <fullName evidence="3">DUF4185 domain-containing protein</fullName>
    </recommendedName>
</protein>
<name>A0AAD4CPS3_ASPNN</name>
<accession>A0AAD4CPS3</accession>
<keyword evidence="5" id="KW-1185">Reference proteome</keyword>
<proteinExistence type="predicted"/>
<feature type="domain" description="DUF4185" evidence="3">
    <location>
        <begin position="205"/>
        <end position="359"/>
    </location>
</feature>
<dbReference type="Proteomes" id="UP001194746">
    <property type="component" value="Unassembled WGS sequence"/>
</dbReference>
<feature type="region of interest" description="Disordered" evidence="1">
    <location>
        <begin position="15"/>
        <end position="44"/>
    </location>
</feature>
<reference evidence="4" key="2">
    <citation type="submission" date="2020-02" db="EMBL/GenBank/DDBJ databases">
        <authorList>
            <person name="Gilchrist C.L.M."/>
            <person name="Chooi Y.-H."/>
        </authorList>
    </citation>
    <scope>NUCLEOTIDE SEQUENCE</scope>
    <source>
        <strain evidence="4">MST-FP2251</strain>
    </source>
</reference>
<evidence type="ECO:0000259" key="3">
    <source>
        <dbReference type="Pfam" id="PF13810"/>
    </source>
</evidence>
<dbReference type="Pfam" id="PF13810">
    <property type="entry name" value="DUF4185"/>
    <property type="match status" value="1"/>
</dbReference>
<feature type="chain" id="PRO_5042052320" description="DUF4185 domain-containing protein" evidence="2">
    <location>
        <begin position="16"/>
        <end position="370"/>
    </location>
</feature>
<dbReference type="AlphaFoldDB" id="A0AAD4CPS3"/>